<dbReference type="GO" id="GO:0003735">
    <property type="term" value="F:structural constituent of ribosome"/>
    <property type="evidence" value="ECO:0007669"/>
    <property type="project" value="TreeGrafter"/>
</dbReference>
<keyword evidence="3" id="KW-0689">Ribosomal protein</keyword>
<evidence type="ECO:0000256" key="3">
    <source>
        <dbReference type="ARBA" id="ARBA00022980"/>
    </source>
</evidence>
<dbReference type="AlphaFoldDB" id="A0A292Q7L3"/>
<evidence type="ECO:0000256" key="6">
    <source>
        <dbReference type="ARBA" id="ARBA00035180"/>
    </source>
</evidence>
<dbReference type="GO" id="GO:0005762">
    <property type="term" value="C:mitochondrial large ribosomal subunit"/>
    <property type="evidence" value="ECO:0007669"/>
    <property type="project" value="TreeGrafter"/>
</dbReference>
<evidence type="ECO:0000313" key="7">
    <source>
        <dbReference type="EMBL" id="CUS15394.1"/>
    </source>
</evidence>
<dbReference type="InterPro" id="IPR019716">
    <property type="entry name" value="Ribosomal_mL53"/>
</dbReference>
<dbReference type="InterPro" id="IPR042776">
    <property type="entry name" value="Ribosomal_mL53_fung"/>
</dbReference>
<gene>
    <name evidence="7" type="ORF">GSTUAT00000651001</name>
</gene>
<evidence type="ECO:0000256" key="1">
    <source>
        <dbReference type="ARBA" id="ARBA00004173"/>
    </source>
</evidence>
<keyword evidence="5" id="KW-0687">Ribonucleoprotein</keyword>
<name>A0A292Q7L3_9PEZI</name>
<evidence type="ECO:0000313" key="8">
    <source>
        <dbReference type="Proteomes" id="UP001412239"/>
    </source>
</evidence>
<sequence>MITKYLTTVSVAFNPFSKAGRTARIFMALLGPYTRETMKIKTTVLNRDSEVGGRVEVRFKDGKEFQMDTSKMTIADIVEEVDRHSRSLKRADDLSG</sequence>
<comment type="subcellular location">
    <subcellularLocation>
        <location evidence="1">Mitochondrion</location>
    </subcellularLocation>
</comment>
<keyword evidence="8" id="KW-1185">Reference proteome</keyword>
<dbReference type="PANTHER" id="PTHR28236">
    <property type="entry name" value="54S RIBOSOMAL PROTEIN L44, MITOCHONDRIAL"/>
    <property type="match status" value="1"/>
</dbReference>
<evidence type="ECO:0000256" key="5">
    <source>
        <dbReference type="ARBA" id="ARBA00023274"/>
    </source>
</evidence>
<comment type="similarity">
    <text evidence="2">Belongs to the mitochondrion-specific ribosomal protein mL53 family.</text>
</comment>
<accession>A0A292Q7L3</accession>
<keyword evidence="4" id="KW-0496">Mitochondrion</keyword>
<proteinExistence type="inferred from homology"/>
<evidence type="ECO:0000256" key="2">
    <source>
        <dbReference type="ARBA" id="ARBA00005557"/>
    </source>
</evidence>
<protein>
    <recommendedName>
        <fullName evidence="6">Large ribosomal subunit protein mL53</fullName>
    </recommendedName>
</protein>
<dbReference type="Proteomes" id="UP001412239">
    <property type="component" value="Unassembled WGS sequence"/>
</dbReference>
<dbReference type="PANTHER" id="PTHR28236:SF1">
    <property type="entry name" value="LARGE RIBOSOMAL SUBUNIT PROTEIN ML53"/>
    <property type="match status" value="1"/>
</dbReference>
<dbReference type="FunFam" id="3.40.30.10:FF:000260">
    <property type="entry name" value="Mitochondrial ribosomal protein L44"/>
    <property type="match status" value="1"/>
</dbReference>
<reference evidence="7" key="1">
    <citation type="submission" date="2015-10" db="EMBL/GenBank/DDBJ databases">
        <authorList>
            <person name="Regsiter A."/>
            <person name="william w."/>
        </authorList>
    </citation>
    <scope>NUCLEOTIDE SEQUENCE</scope>
    <source>
        <strain evidence="7">Montdore</strain>
    </source>
</reference>
<dbReference type="Gene3D" id="3.40.30.10">
    <property type="entry name" value="Glutaredoxin"/>
    <property type="match status" value="1"/>
</dbReference>
<organism evidence="7 8">
    <name type="scientific">Tuber aestivum</name>
    <name type="common">summer truffle</name>
    <dbReference type="NCBI Taxonomy" id="59557"/>
    <lineage>
        <taxon>Eukaryota</taxon>
        <taxon>Fungi</taxon>
        <taxon>Dikarya</taxon>
        <taxon>Ascomycota</taxon>
        <taxon>Pezizomycotina</taxon>
        <taxon>Pezizomycetes</taxon>
        <taxon>Pezizales</taxon>
        <taxon>Tuberaceae</taxon>
        <taxon>Tuber</taxon>
    </lineage>
</organism>
<evidence type="ECO:0000256" key="4">
    <source>
        <dbReference type="ARBA" id="ARBA00023128"/>
    </source>
</evidence>
<dbReference type="Pfam" id="PF10780">
    <property type="entry name" value="MRP_L53"/>
    <property type="match status" value="1"/>
</dbReference>
<dbReference type="EMBL" id="LN890948">
    <property type="protein sequence ID" value="CUS15394.1"/>
    <property type="molecule type" value="Genomic_DNA"/>
</dbReference>